<name>A0A1Q9CCK7_SYMMI</name>
<proteinExistence type="predicted"/>
<evidence type="ECO:0000313" key="2">
    <source>
        <dbReference type="Proteomes" id="UP000186817"/>
    </source>
</evidence>
<dbReference type="Proteomes" id="UP000186817">
    <property type="component" value="Unassembled WGS sequence"/>
</dbReference>
<evidence type="ECO:0000313" key="1">
    <source>
        <dbReference type="EMBL" id="OLP80663.1"/>
    </source>
</evidence>
<dbReference type="AlphaFoldDB" id="A0A1Q9CCK7"/>
<keyword evidence="2" id="KW-1185">Reference proteome</keyword>
<reference evidence="1 2" key="1">
    <citation type="submission" date="2016-02" db="EMBL/GenBank/DDBJ databases">
        <title>Genome analysis of coral dinoflagellate symbionts highlights evolutionary adaptations to a symbiotic lifestyle.</title>
        <authorList>
            <person name="Aranda M."/>
            <person name="Li Y."/>
            <person name="Liew Y.J."/>
            <person name="Baumgarten S."/>
            <person name="Simakov O."/>
            <person name="Wilson M."/>
            <person name="Piel J."/>
            <person name="Ashoor H."/>
            <person name="Bougouffa S."/>
            <person name="Bajic V.B."/>
            <person name="Ryu T."/>
            <person name="Ravasi T."/>
            <person name="Bayer T."/>
            <person name="Micklem G."/>
            <person name="Kim H."/>
            <person name="Bhak J."/>
            <person name="Lajeunesse T.C."/>
            <person name="Voolstra C.R."/>
        </authorList>
    </citation>
    <scope>NUCLEOTIDE SEQUENCE [LARGE SCALE GENOMIC DNA]</scope>
    <source>
        <strain evidence="1 2">CCMP2467</strain>
    </source>
</reference>
<sequence length="305" mass="32664">MEVRNGWKHIEKWEAKAAAAAQDPNMQPCDRIPKAAPTLEAWLAPHSASEETAEPQAAHQAYKAPPASFQVRDPAPAFAPQETPVQQADSSPKVCVAGWCHITAPTESTARLVAVAGVLQATAVSQAAAAFDLPKQAFGLDAPVAMKAPPIPQEATPPKQKMPPMPVTSPQAECWENEVGRIQIEFVMETLAVASCFGAAFELWVDRARGSVIVWMGFLGARANAWMGLVDCRLNFPQLEALDAHQGSHAAKAEDAPNAGKFPTGGNVQLCRRKEHLAVQALKSHSRSDADLLRGIKTSAAEVVY</sequence>
<protein>
    <submittedName>
        <fullName evidence="1">Uncharacterized protein</fullName>
    </submittedName>
</protein>
<comment type="caution">
    <text evidence="1">The sequence shown here is derived from an EMBL/GenBank/DDBJ whole genome shotgun (WGS) entry which is preliminary data.</text>
</comment>
<gene>
    <name evidence="1" type="ORF">AK812_SmicGene38895</name>
</gene>
<dbReference type="EMBL" id="LSRX01001360">
    <property type="protein sequence ID" value="OLP80663.1"/>
    <property type="molecule type" value="Genomic_DNA"/>
</dbReference>
<organism evidence="1 2">
    <name type="scientific">Symbiodinium microadriaticum</name>
    <name type="common">Dinoflagellate</name>
    <name type="synonym">Zooxanthella microadriatica</name>
    <dbReference type="NCBI Taxonomy" id="2951"/>
    <lineage>
        <taxon>Eukaryota</taxon>
        <taxon>Sar</taxon>
        <taxon>Alveolata</taxon>
        <taxon>Dinophyceae</taxon>
        <taxon>Suessiales</taxon>
        <taxon>Symbiodiniaceae</taxon>
        <taxon>Symbiodinium</taxon>
    </lineage>
</organism>
<dbReference type="OrthoDB" id="10323223at2759"/>
<accession>A0A1Q9CCK7</accession>